<name>A0A3D9VGX1_THECX</name>
<gene>
    <name evidence="2" type="ORF">DFJ64_1974</name>
</gene>
<comment type="caution">
    <text evidence="2">The sequence shown here is derived from an EMBL/GenBank/DDBJ whole genome shotgun (WGS) entry which is preliminary data.</text>
</comment>
<feature type="transmembrane region" description="Helical" evidence="1">
    <location>
        <begin position="18"/>
        <end position="40"/>
    </location>
</feature>
<keyword evidence="1" id="KW-1133">Transmembrane helix</keyword>
<dbReference type="RefSeq" id="WP_147304663.1">
    <property type="nucleotide sequence ID" value="NZ_QTUC01000001.1"/>
</dbReference>
<feature type="transmembrane region" description="Helical" evidence="1">
    <location>
        <begin position="72"/>
        <end position="94"/>
    </location>
</feature>
<feature type="transmembrane region" description="Helical" evidence="1">
    <location>
        <begin position="106"/>
        <end position="127"/>
    </location>
</feature>
<dbReference type="EMBL" id="QTUC01000001">
    <property type="protein sequence ID" value="REF36561.1"/>
    <property type="molecule type" value="Genomic_DNA"/>
</dbReference>
<proteinExistence type="predicted"/>
<reference evidence="2 3" key="1">
    <citation type="submission" date="2018-08" db="EMBL/GenBank/DDBJ databases">
        <title>Sequencing the genomes of 1000 actinobacteria strains.</title>
        <authorList>
            <person name="Klenk H.-P."/>
        </authorList>
    </citation>
    <scope>NUCLEOTIDE SEQUENCE [LARGE SCALE GENOMIC DNA]</scope>
    <source>
        <strain evidence="2 3">DSM 22891</strain>
    </source>
</reference>
<feature type="transmembrane region" description="Helical" evidence="1">
    <location>
        <begin position="133"/>
        <end position="156"/>
    </location>
</feature>
<keyword evidence="1" id="KW-0472">Membrane</keyword>
<evidence type="ECO:0000313" key="3">
    <source>
        <dbReference type="Proteomes" id="UP000256485"/>
    </source>
</evidence>
<accession>A0A3D9VGX1</accession>
<organism evidence="2 3">
    <name type="scientific">Thermasporomyces composti</name>
    <dbReference type="NCBI Taxonomy" id="696763"/>
    <lineage>
        <taxon>Bacteria</taxon>
        <taxon>Bacillati</taxon>
        <taxon>Actinomycetota</taxon>
        <taxon>Actinomycetes</taxon>
        <taxon>Propionibacteriales</taxon>
        <taxon>Nocardioidaceae</taxon>
        <taxon>Thermasporomyces</taxon>
    </lineage>
</organism>
<evidence type="ECO:0000256" key="1">
    <source>
        <dbReference type="SAM" id="Phobius"/>
    </source>
</evidence>
<keyword evidence="3" id="KW-1185">Reference proteome</keyword>
<evidence type="ECO:0000313" key="2">
    <source>
        <dbReference type="EMBL" id="REF36561.1"/>
    </source>
</evidence>
<protein>
    <submittedName>
        <fullName evidence="2">Uncharacterized protein</fullName>
    </submittedName>
</protein>
<keyword evidence="1" id="KW-0812">Transmembrane</keyword>
<dbReference type="AlphaFoldDB" id="A0A3D9VGX1"/>
<sequence length="170" mass="17580">MSQLPPEPPRPRTVVSRLLARVVIGVLALEAVVAVVYGVFALGPRRGIFADLAAAPDEVTREAATRSDDLNLVLFLVAAVVTVAAAVLTGVLLVKLRQVGGGFALPWWLLTGAAFAAIAVALGLHVSTDPGQIVVGYVILGGGALLVAVSAIWAAVQVRQTTRESVTVEL</sequence>
<dbReference type="Proteomes" id="UP000256485">
    <property type="component" value="Unassembled WGS sequence"/>
</dbReference>
<dbReference type="OrthoDB" id="10002434at2"/>